<feature type="binding site" evidence="6">
    <location>
        <begin position="203"/>
        <end position="210"/>
    </location>
    <ligand>
        <name>ATP</name>
        <dbReference type="ChEBI" id="CHEBI:30616"/>
    </ligand>
</feature>
<evidence type="ECO:0000256" key="4">
    <source>
        <dbReference type="ARBA" id="ARBA00022840"/>
    </source>
</evidence>
<sequence length="1072" mass="119470">MNTSACFTGSSGQSIPGMHQREEGRRRARVVFNDTSPPLVPAMMTHHCSGCSTNDKTIQRSGADGQFASQSVSWGFGSETSKSTRVSATPFTPNGDSESNITVVIRVRPPLPRELKENSRYTDVVRVSKDRSSITLCEPVDLSDNSDDNKASGCFAEVYATQTFTFDYVHDRYDLQRDVYERSARSAVLSVVEGYNATLLAYGQTGAGKTYTMEGFAGEEQHGIIARAVEEIFSIMDDSRCGNVDYTIRASYMQIYNEVISDLLKPPGEEAPRSLVVRHTTRSGVHVDGLSEWNVCSPRDVYYLMERGTSRRATEATRMSELSSRSHAIFILTVETVKKDPVTGSVSSHRVGKLNIVDLAGSEKVRQSGVSGQRLEEARCINKSLHELGNVISALAQRKSCGKDNKDGGASRSSHVPFRNSVLTSVLRDSLGGNCKTTLIVCISPALESHAETLSTLLFANRAKNIRNTAVINEDTQHERQRSLPGQQDAMQLQSQQGLDVGLLSELQQSVRRAEEEREEVVEALQRSLCAHQHEQAVRMQLQRRLEELEAILRDSRGNEAGNGGCEEHVDPEEYMLGLEEIHHQWQVLQEEAMLSRYNELLVKHRDIVVDLTSKLSERDEIIRNLKEELSTRESSEGLTESANDSVPPLVSPGEGVGKSSTALSREEAENCLRRLRVPKPRRDGSGTDMWYRSDTNPSVLLPPDEKILELLTFNHTKIQEVVAPQLDTESRREAAETYVTGGLKDQLAKVVQEAVERIAHQQVSSYFGKLSHAVKDKELQLLALRKDYSTLGRLMDASRAQQLPEALEAISYTRRYFDGQQETVRKAYEGSIEMLRRQLAEKEEKLLHLSGEIDVMRVESQKALEYCTSALQREELSEVCVALKLLQDHVAGEAKRSVERAVECAADACKGETHVGASSNPDTGFKGVELNPASSPEERFASATAVQSLEAQLLDLRSAHSKREEEWRRTLQERDNEISELLTRLNDAKGEDVRGKDAEISFLKRSVEMQKKDRRALQTIMEQRIKPKVDSICKSLEEGIHQQRGEECKRLCTEAQALQGLVSAAVKAMQS</sequence>
<dbReference type="GO" id="GO:0005524">
    <property type="term" value="F:ATP binding"/>
    <property type="evidence" value="ECO:0007669"/>
    <property type="project" value="UniProtKB-UniRule"/>
</dbReference>
<dbReference type="PANTHER" id="PTHR47969">
    <property type="entry name" value="CHROMOSOME-ASSOCIATED KINESIN KIF4A-RELATED"/>
    <property type="match status" value="1"/>
</dbReference>
<feature type="coiled-coil region" evidence="7">
    <location>
        <begin position="504"/>
        <end position="559"/>
    </location>
</feature>
<proteinExistence type="inferred from homology"/>
<evidence type="ECO:0000256" key="5">
    <source>
        <dbReference type="ARBA" id="ARBA00023054"/>
    </source>
</evidence>
<feature type="region of interest" description="Disordered" evidence="8">
    <location>
        <begin position="1"/>
        <end position="21"/>
    </location>
</feature>
<comment type="similarity">
    <text evidence="6">Belongs to the TRAFAC class myosin-kinesin ATPase superfamily. Kinesin family.</text>
</comment>
<dbReference type="GO" id="GO:0005875">
    <property type="term" value="C:microtubule associated complex"/>
    <property type="evidence" value="ECO:0007669"/>
    <property type="project" value="TreeGrafter"/>
</dbReference>
<evidence type="ECO:0000313" key="10">
    <source>
        <dbReference type="EMBL" id="SCU70668.1"/>
    </source>
</evidence>
<dbReference type="EMBL" id="CZPT02001506">
    <property type="protein sequence ID" value="SCU70668.1"/>
    <property type="molecule type" value="Genomic_DNA"/>
</dbReference>
<organism evidence="10 11">
    <name type="scientific">Trypanosoma equiperdum</name>
    <dbReference type="NCBI Taxonomy" id="5694"/>
    <lineage>
        <taxon>Eukaryota</taxon>
        <taxon>Discoba</taxon>
        <taxon>Euglenozoa</taxon>
        <taxon>Kinetoplastea</taxon>
        <taxon>Metakinetoplastina</taxon>
        <taxon>Trypanosomatida</taxon>
        <taxon>Trypanosomatidae</taxon>
        <taxon>Trypanosoma</taxon>
    </lineage>
</organism>
<evidence type="ECO:0000259" key="9">
    <source>
        <dbReference type="PROSITE" id="PS50067"/>
    </source>
</evidence>
<dbReference type="InterPro" id="IPR001752">
    <property type="entry name" value="Kinesin_motor_dom"/>
</dbReference>
<name>A0A1G4IEF1_TRYEQ</name>
<keyword evidence="6" id="KW-0505">Motor protein</keyword>
<dbReference type="InterPro" id="IPR027640">
    <property type="entry name" value="Kinesin-like_fam"/>
</dbReference>
<evidence type="ECO:0000256" key="3">
    <source>
        <dbReference type="ARBA" id="ARBA00022741"/>
    </source>
</evidence>
<dbReference type="Gene3D" id="3.40.850.10">
    <property type="entry name" value="Kinesin motor domain"/>
    <property type="match status" value="1"/>
</dbReference>
<evidence type="ECO:0000313" key="11">
    <source>
        <dbReference type="Proteomes" id="UP000195570"/>
    </source>
</evidence>
<feature type="region of interest" description="Disordered" evidence="8">
    <location>
        <begin position="630"/>
        <end position="670"/>
    </location>
</feature>
<dbReference type="RefSeq" id="XP_067081441.1">
    <property type="nucleotide sequence ID" value="XM_067225340.1"/>
</dbReference>
<keyword evidence="5 7" id="KW-0175">Coiled coil</keyword>
<evidence type="ECO:0000256" key="1">
    <source>
        <dbReference type="ARBA" id="ARBA00004496"/>
    </source>
</evidence>
<dbReference type="Proteomes" id="UP000195570">
    <property type="component" value="Unassembled WGS sequence"/>
</dbReference>
<dbReference type="InterPro" id="IPR036961">
    <property type="entry name" value="Kinesin_motor_dom_sf"/>
</dbReference>
<dbReference type="VEuPathDB" id="TriTrypDB:TEOVI_000224200"/>
<dbReference type="CDD" id="cd00106">
    <property type="entry name" value="KISc"/>
    <property type="match status" value="1"/>
</dbReference>
<gene>
    <name evidence="10" type="ORF">TEOVI_000224200</name>
</gene>
<feature type="compositionally biased region" description="Polar residues" evidence="8">
    <location>
        <begin position="1"/>
        <end position="14"/>
    </location>
</feature>
<feature type="coiled-coil region" evidence="7">
    <location>
        <begin position="826"/>
        <end position="853"/>
    </location>
</feature>
<dbReference type="SUPFAM" id="SSF52540">
    <property type="entry name" value="P-loop containing nucleoside triphosphate hydrolases"/>
    <property type="match status" value="1"/>
</dbReference>
<dbReference type="GeneID" id="92376182"/>
<comment type="subcellular location">
    <subcellularLocation>
        <location evidence="1">Cytoplasm</location>
    </subcellularLocation>
</comment>
<dbReference type="GO" id="GO:0005737">
    <property type="term" value="C:cytoplasm"/>
    <property type="evidence" value="ECO:0007669"/>
    <property type="project" value="UniProtKB-SubCell"/>
</dbReference>
<feature type="domain" description="Kinesin motor" evidence="9">
    <location>
        <begin position="100"/>
        <end position="466"/>
    </location>
</feature>
<dbReference type="FunFam" id="3.40.850.10:FF:000083">
    <property type="entry name" value="Kinesin-like protein"/>
    <property type="match status" value="1"/>
</dbReference>
<dbReference type="GO" id="GO:0008017">
    <property type="term" value="F:microtubule binding"/>
    <property type="evidence" value="ECO:0007669"/>
    <property type="project" value="InterPro"/>
</dbReference>
<dbReference type="PRINTS" id="PR00380">
    <property type="entry name" value="KINESINHEAVY"/>
</dbReference>
<dbReference type="PROSITE" id="PS00411">
    <property type="entry name" value="KINESIN_MOTOR_1"/>
    <property type="match status" value="1"/>
</dbReference>
<keyword evidence="11" id="KW-1185">Reference proteome</keyword>
<evidence type="ECO:0000256" key="2">
    <source>
        <dbReference type="ARBA" id="ARBA00022490"/>
    </source>
</evidence>
<keyword evidence="2" id="KW-0963">Cytoplasm</keyword>
<dbReference type="GO" id="GO:0007018">
    <property type="term" value="P:microtubule-based movement"/>
    <property type="evidence" value="ECO:0007669"/>
    <property type="project" value="InterPro"/>
</dbReference>
<dbReference type="GO" id="GO:0007052">
    <property type="term" value="P:mitotic spindle organization"/>
    <property type="evidence" value="ECO:0007669"/>
    <property type="project" value="TreeGrafter"/>
</dbReference>
<protein>
    <submittedName>
        <fullName evidence="10">Kinesin, putative</fullName>
    </submittedName>
</protein>
<evidence type="ECO:0000256" key="8">
    <source>
        <dbReference type="SAM" id="MobiDB-lite"/>
    </source>
</evidence>
<evidence type="ECO:0000256" key="7">
    <source>
        <dbReference type="SAM" id="Coils"/>
    </source>
</evidence>
<dbReference type="PANTHER" id="PTHR47969:SF15">
    <property type="entry name" value="CHROMOSOME-ASSOCIATED KINESIN KIF4A-RELATED"/>
    <property type="match status" value="1"/>
</dbReference>
<evidence type="ECO:0000256" key="6">
    <source>
        <dbReference type="PROSITE-ProRule" id="PRU00283"/>
    </source>
</evidence>
<dbReference type="SMART" id="SM00129">
    <property type="entry name" value="KISc"/>
    <property type="match status" value="1"/>
</dbReference>
<dbReference type="PROSITE" id="PS50067">
    <property type="entry name" value="KINESIN_MOTOR_2"/>
    <property type="match status" value="1"/>
</dbReference>
<reference evidence="10" key="1">
    <citation type="submission" date="2016-09" db="EMBL/GenBank/DDBJ databases">
        <authorList>
            <person name="Hebert L."/>
            <person name="Moumen B."/>
        </authorList>
    </citation>
    <scope>NUCLEOTIDE SEQUENCE [LARGE SCALE GENOMIC DNA]</scope>
    <source>
        <strain evidence="10">OVI</strain>
    </source>
</reference>
<dbReference type="Pfam" id="PF00225">
    <property type="entry name" value="Kinesin"/>
    <property type="match status" value="1"/>
</dbReference>
<feature type="coiled-coil region" evidence="7">
    <location>
        <begin position="947"/>
        <end position="992"/>
    </location>
</feature>
<dbReference type="GO" id="GO:0003777">
    <property type="term" value="F:microtubule motor activity"/>
    <property type="evidence" value="ECO:0007669"/>
    <property type="project" value="InterPro"/>
</dbReference>
<accession>A0A1G4IEF1</accession>
<dbReference type="AlphaFoldDB" id="A0A1G4IEF1"/>
<comment type="caution">
    <text evidence="10">The sequence shown here is derived from an EMBL/GenBank/DDBJ whole genome shotgun (WGS) entry which is preliminary data.</text>
</comment>
<dbReference type="InterPro" id="IPR027417">
    <property type="entry name" value="P-loop_NTPase"/>
</dbReference>
<keyword evidence="4 6" id="KW-0067">ATP-binding</keyword>
<dbReference type="GO" id="GO:0051231">
    <property type="term" value="P:spindle elongation"/>
    <property type="evidence" value="ECO:0007669"/>
    <property type="project" value="TreeGrafter"/>
</dbReference>
<dbReference type="InterPro" id="IPR019821">
    <property type="entry name" value="Kinesin_motor_CS"/>
</dbReference>
<keyword evidence="3 6" id="KW-0547">Nucleotide-binding</keyword>